<protein>
    <submittedName>
        <fullName evidence="1">Uncharacterized protein</fullName>
    </submittedName>
</protein>
<comment type="caution">
    <text evidence="1">The sequence shown here is derived from an EMBL/GenBank/DDBJ whole genome shotgun (WGS) entry which is preliminary data.</text>
</comment>
<name>A0ABT5KCR5_9BURK</name>
<proteinExistence type="predicted"/>
<keyword evidence="2" id="KW-1185">Reference proteome</keyword>
<sequence>MDANIDNRLREFNESYVSSGEALSVDQLREGARELAAAAEFGNCAYFVLETGALPDAGELTPQSILPNWGPQEVRRLLATAIFDEASYGRVKFHHRSIREYMAAEWTANHMKTGVPLLRLQELFVGRPFDAPVVVPARKAVLSWLATLNVTAREWVAREHPEVFLSDGDPQGWDARSAELAFARCMEASKVGFRPDWHQSASVCMRIGRALPSGVVAAALADTTLPGEFKAFCYQVASHAKLVDCTSVALADYRDASAPGWQRVLALSLLKQVGTDTHRQQVLADLKARCFATNELVAHSLTVVNWKGLTVSELVDIFIATQDEADYGSGPLARLFKDDLLPETDLASAATVLEAVIAALPRPTLGKRFARFPESDRPERAWLLDVLPESFERVLSLLPPTSTDYFAVCMEAAEQVEAQRDSGFIDAEEFKRLQAAIACRPKLRWDIALAIAHSEDIQASVSRLTWGSSCLIALGETDLPELTRLANDSSLLSADRDVWQAVAIEVAFRKLNGRARTLALRVLGPFSLGAPRTLLVDAEYRRYRVGVKTRRTWRLRELRRKAEAASKLSDFKVKATAHLSGIASGTDSGLIQQLLLHSYSLSGRNDYSKVDFDALSASLSSEIAEAFKDGVKAFWSSIVPPAPSSFVEGRVPWIALIGLAGLRCSLDEPGAISSLPASEVSKAAQLAVWNSNGPPDWFEALVESHRSAVEAALVPWLAMEAQAATPGNGVRGALEMVLRCKSTVRMGLVAPLVPLVNSSLVPRPESLKELIKAMREDSLLTSGEVCTLCLHKLEASTAGELDMFWLRIWMEEDAIGAWAWFRGHVASLASPTNGTAFASAMGDLKWLAAPIQKAQADLLLEVFSLLRSHPPSVTSTSDDDDSIFFGPPTKRLCQAIANLFVQVRGSVGHNGLLGLTTRTTDPDELQRLRGQIFEHGAIDASAGVMRAVDELRSIASPFQSEPKTEAQLYDQVIARLEEIRKNIEEGPFSERDLFSCGMPEKYLQRWLAAKFRETQNRRFSVHREEEVDDDKMTDVQLSCPAGNVCVELKPVDTTRYSAATLTDTLRTQIVGQYLKGTNSSHGILVLLQLDNKTWDIPGGAKRQPFSALLTYLEGQASVIKAESPGVAKLAVFGMRCVT</sequence>
<accession>A0ABT5KCR5</accession>
<evidence type="ECO:0000313" key="1">
    <source>
        <dbReference type="EMBL" id="MDC8771726.1"/>
    </source>
</evidence>
<organism evidence="1 2">
    <name type="scientific">Roseateles albus</name>
    <dbReference type="NCBI Taxonomy" id="2987525"/>
    <lineage>
        <taxon>Bacteria</taxon>
        <taxon>Pseudomonadati</taxon>
        <taxon>Pseudomonadota</taxon>
        <taxon>Betaproteobacteria</taxon>
        <taxon>Burkholderiales</taxon>
        <taxon>Sphaerotilaceae</taxon>
        <taxon>Roseateles</taxon>
    </lineage>
</organism>
<evidence type="ECO:0000313" key="2">
    <source>
        <dbReference type="Proteomes" id="UP001221189"/>
    </source>
</evidence>
<dbReference type="EMBL" id="JAQQXT010000004">
    <property type="protein sequence ID" value="MDC8771726.1"/>
    <property type="molecule type" value="Genomic_DNA"/>
</dbReference>
<reference evidence="1 2" key="1">
    <citation type="submission" date="2022-10" db="EMBL/GenBank/DDBJ databases">
        <title>Paucibacter sp. hw1 Genome sequencing.</title>
        <authorList>
            <person name="Park S."/>
        </authorList>
    </citation>
    <scope>NUCLEOTIDE SEQUENCE [LARGE SCALE GENOMIC DNA]</scope>
    <source>
        <strain evidence="2">hw1</strain>
    </source>
</reference>
<gene>
    <name evidence="1" type="ORF">PRZ03_09115</name>
</gene>
<dbReference type="Proteomes" id="UP001221189">
    <property type="component" value="Unassembled WGS sequence"/>
</dbReference>